<evidence type="ECO:0008006" key="4">
    <source>
        <dbReference type="Google" id="ProtNLM"/>
    </source>
</evidence>
<dbReference type="AlphaFoldDB" id="A0A371QUU8"/>
<feature type="region of interest" description="Disordered" evidence="1">
    <location>
        <begin position="141"/>
        <end position="165"/>
    </location>
</feature>
<proteinExistence type="predicted"/>
<name>A0A371QUU8_9CREN</name>
<reference evidence="2 3" key="1">
    <citation type="submission" date="2017-07" db="EMBL/GenBank/DDBJ databases">
        <title>Draft genome sequence of aerobic hyperthermophilic archaea, Pyrobaculum aerophilum YKB31 and YKB32.</title>
        <authorList>
            <person name="Mochizuki T."/>
            <person name="Berliner A.J."/>
            <person name="Yoshida-Takashima Y."/>
            <person name="Takaki Y."/>
            <person name="Nunoura T."/>
            <person name="Takai K."/>
        </authorList>
    </citation>
    <scope>NUCLEOTIDE SEQUENCE [LARGE SCALE GENOMIC DNA]</scope>
    <source>
        <strain evidence="2 3">YKB31</strain>
    </source>
</reference>
<dbReference type="EMBL" id="NMUE01000058">
    <property type="protein sequence ID" value="RFA93520.1"/>
    <property type="molecule type" value="Genomic_DNA"/>
</dbReference>
<protein>
    <recommendedName>
        <fullName evidence="4">P. aerophilum family 66 protein</fullName>
    </recommendedName>
</protein>
<accession>A0A371QUU8</accession>
<evidence type="ECO:0000313" key="2">
    <source>
        <dbReference type="EMBL" id="RFA93520.1"/>
    </source>
</evidence>
<organism evidence="2 3">
    <name type="scientific">Pyrobaculum aerophilum</name>
    <dbReference type="NCBI Taxonomy" id="13773"/>
    <lineage>
        <taxon>Archaea</taxon>
        <taxon>Thermoproteota</taxon>
        <taxon>Thermoprotei</taxon>
        <taxon>Thermoproteales</taxon>
        <taxon>Thermoproteaceae</taxon>
        <taxon>Pyrobaculum</taxon>
    </lineage>
</organism>
<comment type="caution">
    <text evidence="2">The sequence shown here is derived from an EMBL/GenBank/DDBJ whole genome shotgun (WGS) entry which is preliminary data.</text>
</comment>
<evidence type="ECO:0000313" key="3">
    <source>
        <dbReference type="Proteomes" id="UP000257123"/>
    </source>
</evidence>
<sequence length="715" mass="79243">MLSNWALAVISLVALIYATQIEVYVDNGPDVDGLHIYVWVGQRWEPVEVVYVPQFVETYIVATGEWTTMPYYNASRYILRLPREALFPRGRGELPRGFERWTLEVDNGTRRVVVELAVGKSPMRRDNITIPTWATLEKEEVKTPNRGKINRPGLPPRKPSGGGSGEGDVGITAYAVSVGMTVYPVGSLYFKSVSVARTFSEYLPVDSPVGNTYICRENMHWVGYEVQNLTVGVKVDGYITGGYLTLEFYNLDTCSQITTMSISLPNYGNGWTNLSPNLPQNSQIGLRIKASGIAELASINVYVAVKYQKTVNNLAQVATSKATTHPLTTINFDQSNGKVAILFGPYVAYDGIVSANGGTTYSTVRIPAHTVKVTWYGSICPYLAMYYYINQIYYGFRFIAPASSTPHMWTCTYNIPTVELKIPLRGYIISKAISTGGGLSVSIVYGDYLNYGGSISFSPDQPLEVIFDRWVEPFSSQYINPVVGVPYGHWGEMLILNTLQALDPVNYTSRLNVISEIRASSSEIVLSMATNSLHCGAKWVIRGPQVGGNVVLYGDEAVEEKWWAALGQGVIDAIDWILAILGRNNQNSDYYSIALKIVQNIFQSASAYLRISSSGDKTEVVWIKGWAESSPPLVNIILRRLGGSTYMTWESFSVYYKNAYSPDCIQTLVYNVGTNMYLPPSSSTNSPVAAKIWTWRGQTYVGTDVYSVVKLVVAW</sequence>
<gene>
    <name evidence="2" type="ORF">CGL51_12580</name>
</gene>
<evidence type="ECO:0000256" key="1">
    <source>
        <dbReference type="SAM" id="MobiDB-lite"/>
    </source>
</evidence>
<dbReference type="Proteomes" id="UP000257123">
    <property type="component" value="Unassembled WGS sequence"/>
</dbReference>